<dbReference type="SMART" id="SM00950">
    <property type="entry name" value="Piwi"/>
    <property type="match status" value="1"/>
</dbReference>
<dbReference type="Pfam" id="PF16486">
    <property type="entry name" value="ArgoN"/>
    <property type="match status" value="1"/>
</dbReference>
<evidence type="ECO:0000256" key="4">
    <source>
        <dbReference type="SAM" id="MobiDB-lite"/>
    </source>
</evidence>
<dbReference type="InterPro" id="IPR012337">
    <property type="entry name" value="RNaseH-like_sf"/>
</dbReference>
<protein>
    <recommendedName>
        <fullName evidence="3">Protein argonaute 7</fullName>
    </recommendedName>
</protein>
<dbReference type="Gene3D" id="3.40.50.2300">
    <property type="match status" value="1"/>
</dbReference>
<dbReference type="FunFam" id="2.170.260.10:FF:000008">
    <property type="entry name" value="Protein argonaute 7"/>
    <property type="match status" value="1"/>
</dbReference>
<dbReference type="InterPro" id="IPR032474">
    <property type="entry name" value="Argonaute_N"/>
</dbReference>
<feature type="domain" description="Piwi" evidence="6">
    <location>
        <begin position="810"/>
        <end position="1118"/>
    </location>
</feature>
<name>A0ABC8XS39_9POAL</name>
<dbReference type="InterPro" id="IPR045246">
    <property type="entry name" value="Piwi_ago-like"/>
</dbReference>
<dbReference type="SMART" id="SM00949">
    <property type="entry name" value="PAZ"/>
    <property type="match status" value="1"/>
</dbReference>
<dbReference type="FunFam" id="3.30.420.10:FF:000013">
    <property type="entry name" value="protein argonaute 10-like"/>
    <property type="match status" value="1"/>
</dbReference>
<keyword evidence="2" id="KW-0943">RNA-mediated gene silencing</keyword>
<evidence type="ECO:0000313" key="8">
    <source>
        <dbReference type="Proteomes" id="UP001497457"/>
    </source>
</evidence>
<dbReference type="GO" id="GO:0035194">
    <property type="term" value="P:regulatory ncRNA-mediated post-transcriptional gene silencing"/>
    <property type="evidence" value="ECO:0007669"/>
    <property type="project" value="UniProtKB-ARBA"/>
</dbReference>
<dbReference type="FunFam" id="3.40.50.2300:FF:000110">
    <property type="entry name" value="Argonaute 10"/>
    <property type="match status" value="1"/>
</dbReference>
<feature type="region of interest" description="Disordered" evidence="4">
    <location>
        <begin position="30"/>
        <end position="97"/>
    </location>
</feature>
<dbReference type="PROSITE" id="PS50821">
    <property type="entry name" value="PAZ"/>
    <property type="match status" value="1"/>
</dbReference>
<evidence type="ECO:0000256" key="1">
    <source>
        <dbReference type="ARBA" id="ARBA00008201"/>
    </source>
</evidence>
<reference evidence="7 8" key="2">
    <citation type="submission" date="2024-10" db="EMBL/GenBank/DDBJ databases">
        <authorList>
            <person name="Ryan C."/>
        </authorList>
    </citation>
    <scope>NUCLEOTIDE SEQUENCE [LARGE SCALE GENOMIC DNA]</scope>
</reference>
<evidence type="ECO:0000259" key="5">
    <source>
        <dbReference type="PROSITE" id="PS50821"/>
    </source>
</evidence>
<dbReference type="InterPro" id="IPR003165">
    <property type="entry name" value="Piwi"/>
</dbReference>
<dbReference type="Pfam" id="PF02171">
    <property type="entry name" value="Piwi"/>
    <property type="match status" value="1"/>
</dbReference>
<reference evidence="8" key="1">
    <citation type="submission" date="2024-06" db="EMBL/GenBank/DDBJ databases">
        <authorList>
            <person name="Ryan C."/>
        </authorList>
    </citation>
    <scope>NUCLEOTIDE SEQUENCE [LARGE SCALE GENOMIC DNA]</scope>
</reference>
<dbReference type="Gene3D" id="2.170.260.10">
    <property type="entry name" value="paz domain"/>
    <property type="match status" value="1"/>
</dbReference>
<feature type="domain" description="PAZ" evidence="5">
    <location>
        <begin position="523"/>
        <end position="631"/>
    </location>
</feature>
<feature type="region of interest" description="Disordered" evidence="4">
    <location>
        <begin position="141"/>
        <end position="162"/>
    </location>
</feature>
<dbReference type="Proteomes" id="UP001497457">
    <property type="component" value="Chromosome 15b"/>
</dbReference>
<gene>
    <name evidence="7" type="ORF">URODEC1_LOCUS27189</name>
</gene>
<comment type="similarity">
    <text evidence="1">Belongs to the argonaute family. Ago subfamily.</text>
</comment>
<dbReference type="InterPro" id="IPR036085">
    <property type="entry name" value="PAZ_dom_sf"/>
</dbReference>
<evidence type="ECO:0000256" key="2">
    <source>
        <dbReference type="ARBA" id="ARBA00023158"/>
    </source>
</evidence>
<dbReference type="SUPFAM" id="SSF53098">
    <property type="entry name" value="Ribonuclease H-like"/>
    <property type="match status" value="1"/>
</dbReference>
<evidence type="ECO:0000256" key="3">
    <source>
        <dbReference type="ARBA" id="ARBA00070857"/>
    </source>
</evidence>
<evidence type="ECO:0000313" key="7">
    <source>
        <dbReference type="EMBL" id="CAL4931688.1"/>
    </source>
</evidence>
<evidence type="ECO:0000259" key="6">
    <source>
        <dbReference type="PROSITE" id="PS50822"/>
    </source>
</evidence>
<feature type="compositionally biased region" description="Pro residues" evidence="4">
    <location>
        <begin position="48"/>
        <end position="62"/>
    </location>
</feature>
<dbReference type="InterPro" id="IPR014811">
    <property type="entry name" value="ArgoL1"/>
</dbReference>
<sequence length="1155" mass="129109">MLMLLSSSSSLGFSPVPHLCVCHPINTPPPSLSPHHSLSPEAERGSHPLPPHSSPPQLPPFCPLTFQPSKKPPQRQPTPRHAKRSPRSCDPAYPRNKLRTSTKYERIGLGWCVRACLLLPPGGGGGGCFAMEGEAEAKNEATVGGGGASNGGGGANGRRRWKGGRRQHPIVQAYPALLPLPIHARRNGAVALPLPPPVLVYLHQPPPPLLFPKAAACYGKPRHGAPPPQRGAAWRSRKPPPPPHAVTAALLPLPHDTEPLQHKNHFMRENQMSDMKANHMSTYQNSSNSMPGVTIATRPDGGGVKGTIIPLHANHFLVRFDPGKKIFHYDVDISPHPSKETARMIKNKLVEENSNVLSGALPAFDGRKNLFSPIEFKQDRLEFFVSLPAAASARFIAAKENGHMPGKQNHKVFRVNLRLVSKLSGEDLNKYLNEEKDGIPLPQDYLHALDVILREGAMEDSIPIGRSLYSKSMGEAKEIGGGAVVLRGFFQSLRPTKQGLALNVDLSLAAFHENIGILAYLQKCCDFMKDLSQMKTRALAEDERREVEKALKNIRVFVCHRETDQRYHVHGLTEETTENLKFRDRSGKDYTVLGYFKEHYNHDIQFRKLPCLQIGRSKPCYVPMELCMVCEGQKFLGKLSDEQTSKMLKMGCQRPSERKGLIKAVVEGAFAARSNSYADQFSLQVSKDMTELSGRILLPPKLKLGNGGRIKDITPDRYDRQWNLMDSHVAEGSKIKSWALISFGGSPEHQSFVPKFINQLSSRCEKLGILLNKKTVVSPLFERIHLLNNVGILENKLKKIQEAASGNLQLLICVMERKHRGYADLKRIAETSIGVVTQCCLYSNLSKLSFQFLANLALKINAKLGGCNVALYNSLPCQIPRIFSDKEPVMFMGADVTHPHPLDDSSPSVVAVVASMNWPSANKYTSRMRSQTHRKEIIERLDVMAGDLLEEFVKEVGKLPSRIIFFRDGVSETQFYKVLTEELQAVRLTCSRYPGYKPSITFVVVQKRHHTRLFHREKNDGSTHYSDQNVPPGTVVDTVITHPREFDFYLCSHWGTKGTSRPTHYRVLWDENNFKSDEMQQLIHNLCYTFARCTKPVSLVPPAYYAHLAAYRGRLYLERSDSSDTSRTTLYRATPLQTAPLPKLRDSVKGLMFYC</sequence>
<accession>A0ABC8XS39</accession>
<dbReference type="Gene3D" id="3.30.420.10">
    <property type="entry name" value="Ribonuclease H-like superfamily/Ribonuclease H"/>
    <property type="match status" value="1"/>
</dbReference>
<organism evidence="7 8">
    <name type="scientific">Urochloa decumbens</name>
    <dbReference type="NCBI Taxonomy" id="240449"/>
    <lineage>
        <taxon>Eukaryota</taxon>
        <taxon>Viridiplantae</taxon>
        <taxon>Streptophyta</taxon>
        <taxon>Embryophyta</taxon>
        <taxon>Tracheophyta</taxon>
        <taxon>Spermatophyta</taxon>
        <taxon>Magnoliopsida</taxon>
        <taxon>Liliopsida</taxon>
        <taxon>Poales</taxon>
        <taxon>Poaceae</taxon>
        <taxon>PACMAD clade</taxon>
        <taxon>Panicoideae</taxon>
        <taxon>Panicodae</taxon>
        <taxon>Paniceae</taxon>
        <taxon>Melinidinae</taxon>
        <taxon>Urochloa</taxon>
    </lineage>
</organism>
<dbReference type="EMBL" id="OZ075125">
    <property type="protein sequence ID" value="CAL4931688.1"/>
    <property type="molecule type" value="Genomic_DNA"/>
</dbReference>
<dbReference type="PROSITE" id="PS50822">
    <property type="entry name" value="PIWI"/>
    <property type="match status" value="1"/>
</dbReference>
<dbReference type="PANTHER" id="PTHR22891">
    <property type="entry name" value="EUKARYOTIC TRANSLATION INITIATION FACTOR 2C"/>
    <property type="match status" value="1"/>
</dbReference>
<dbReference type="InterPro" id="IPR036397">
    <property type="entry name" value="RNaseH_sf"/>
</dbReference>
<dbReference type="AlphaFoldDB" id="A0ABC8XS39"/>
<dbReference type="InterPro" id="IPR003100">
    <property type="entry name" value="PAZ_dom"/>
</dbReference>
<keyword evidence="8" id="KW-1185">Reference proteome</keyword>
<dbReference type="CDD" id="cd02846">
    <property type="entry name" value="PAZ_argonaute_like"/>
    <property type="match status" value="1"/>
</dbReference>
<feature type="compositionally biased region" description="Gly residues" evidence="4">
    <location>
        <begin position="143"/>
        <end position="156"/>
    </location>
</feature>
<dbReference type="SMART" id="SM01163">
    <property type="entry name" value="DUF1785"/>
    <property type="match status" value="1"/>
</dbReference>
<feature type="region of interest" description="Disordered" evidence="4">
    <location>
        <begin position="221"/>
        <end position="243"/>
    </location>
</feature>
<proteinExistence type="inferred from homology"/>
<dbReference type="CDD" id="cd04657">
    <property type="entry name" value="Piwi_ago-like"/>
    <property type="match status" value="1"/>
</dbReference>
<dbReference type="SUPFAM" id="SSF101690">
    <property type="entry name" value="PAZ domain"/>
    <property type="match status" value="1"/>
</dbReference>
<dbReference type="Pfam" id="PF02170">
    <property type="entry name" value="PAZ"/>
    <property type="match status" value="1"/>
</dbReference>
<dbReference type="Pfam" id="PF08699">
    <property type="entry name" value="ArgoL1"/>
    <property type="match status" value="1"/>
</dbReference>